<dbReference type="PANTHER" id="PTHR43133">
    <property type="entry name" value="RNA POLYMERASE ECF-TYPE SIGMA FACTO"/>
    <property type="match status" value="1"/>
</dbReference>
<name>A0ABR7KML6_9SPHI</name>
<dbReference type="PANTHER" id="PTHR43133:SF46">
    <property type="entry name" value="RNA POLYMERASE SIGMA-70 FACTOR ECF SUBFAMILY"/>
    <property type="match status" value="1"/>
</dbReference>
<comment type="caution">
    <text evidence="7">The sequence shown here is derived from an EMBL/GenBank/DDBJ whole genome shotgun (WGS) entry which is preliminary data.</text>
</comment>
<dbReference type="Pfam" id="PF08281">
    <property type="entry name" value="Sigma70_r4_2"/>
    <property type="match status" value="1"/>
</dbReference>
<organism evidence="7 8">
    <name type="scientific">Pedobacter fastidiosus</name>
    <dbReference type="NCBI Taxonomy" id="2765361"/>
    <lineage>
        <taxon>Bacteria</taxon>
        <taxon>Pseudomonadati</taxon>
        <taxon>Bacteroidota</taxon>
        <taxon>Sphingobacteriia</taxon>
        <taxon>Sphingobacteriales</taxon>
        <taxon>Sphingobacteriaceae</taxon>
        <taxon>Pedobacter</taxon>
    </lineage>
</organism>
<keyword evidence="3" id="KW-0731">Sigma factor</keyword>
<evidence type="ECO:0000259" key="6">
    <source>
        <dbReference type="Pfam" id="PF08281"/>
    </source>
</evidence>
<dbReference type="InterPro" id="IPR013249">
    <property type="entry name" value="RNA_pol_sigma70_r4_t2"/>
</dbReference>
<evidence type="ECO:0000256" key="1">
    <source>
        <dbReference type="ARBA" id="ARBA00010641"/>
    </source>
</evidence>
<dbReference type="Gene3D" id="1.10.1740.10">
    <property type="match status" value="1"/>
</dbReference>
<dbReference type="Pfam" id="PF04542">
    <property type="entry name" value="Sigma70_r2"/>
    <property type="match status" value="1"/>
</dbReference>
<dbReference type="Proteomes" id="UP000652755">
    <property type="component" value="Unassembled WGS sequence"/>
</dbReference>
<reference evidence="7 8" key="1">
    <citation type="submission" date="2020-08" db="EMBL/GenBank/DDBJ databases">
        <authorList>
            <person name="Sun Q."/>
            <person name="Inoue M."/>
        </authorList>
    </citation>
    <scope>NUCLEOTIDE SEQUENCE [LARGE SCALE GENOMIC DNA]</scope>
    <source>
        <strain evidence="7 8">CCM 8938</strain>
    </source>
</reference>
<dbReference type="InterPro" id="IPR014284">
    <property type="entry name" value="RNA_pol_sigma-70_dom"/>
</dbReference>
<comment type="similarity">
    <text evidence="1">Belongs to the sigma-70 factor family. ECF subfamily.</text>
</comment>
<evidence type="ECO:0000313" key="8">
    <source>
        <dbReference type="Proteomes" id="UP000652755"/>
    </source>
</evidence>
<evidence type="ECO:0000256" key="2">
    <source>
        <dbReference type="ARBA" id="ARBA00023015"/>
    </source>
</evidence>
<feature type="domain" description="RNA polymerase sigma-70 region 2" evidence="5">
    <location>
        <begin position="25"/>
        <end position="88"/>
    </location>
</feature>
<gene>
    <name evidence="7" type="ORF">H7U22_02675</name>
</gene>
<evidence type="ECO:0000256" key="4">
    <source>
        <dbReference type="ARBA" id="ARBA00023163"/>
    </source>
</evidence>
<dbReference type="Gene3D" id="1.10.10.10">
    <property type="entry name" value="Winged helix-like DNA-binding domain superfamily/Winged helix DNA-binding domain"/>
    <property type="match status" value="1"/>
</dbReference>
<dbReference type="InterPro" id="IPR013324">
    <property type="entry name" value="RNA_pol_sigma_r3/r4-like"/>
</dbReference>
<dbReference type="InterPro" id="IPR039425">
    <property type="entry name" value="RNA_pol_sigma-70-like"/>
</dbReference>
<feature type="domain" description="RNA polymerase sigma factor 70 region 4 type 2" evidence="6">
    <location>
        <begin position="123"/>
        <end position="173"/>
    </location>
</feature>
<dbReference type="InterPro" id="IPR013325">
    <property type="entry name" value="RNA_pol_sigma_r2"/>
</dbReference>
<dbReference type="EMBL" id="JACRYL010000002">
    <property type="protein sequence ID" value="MBC6109317.1"/>
    <property type="molecule type" value="Genomic_DNA"/>
</dbReference>
<dbReference type="RefSeq" id="WP_187069801.1">
    <property type="nucleotide sequence ID" value="NZ_JACRYL010000002.1"/>
</dbReference>
<keyword evidence="2" id="KW-0805">Transcription regulation</keyword>
<sequence>MKNTLETEFFKLVKCDKHKAIQMVFNAYWNTLYQHAVKKGQCKSMVQDLVQDSFISFWDKLDTINPKESVLAYLYAILKNKTLKFYEKDEVRSRYIISLSSFGIVSDSNAQNIIIEKELKHIINREIERMPPRMKEIYNLKKEEELSIKQIATGLSLSEQTIKNQLQMAYQRLRTRVRA</sequence>
<dbReference type="SUPFAM" id="SSF88946">
    <property type="entry name" value="Sigma2 domain of RNA polymerase sigma factors"/>
    <property type="match status" value="1"/>
</dbReference>
<evidence type="ECO:0000256" key="3">
    <source>
        <dbReference type="ARBA" id="ARBA00023082"/>
    </source>
</evidence>
<dbReference type="NCBIfam" id="TIGR02937">
    <property type="entry name" value="sigma70-ECF"/>
    <property type="match status" value="1"/>
</dbReference>
<dbReference type="SUPFAM" id="SSF88659">
    <property type="entry name" value="Sigma3 and sigma4 domains of RNA polymerase sigma factors"/>
    <property type="match status" value="1"/>
</dbReference>
<evidence type="ECO:0000259" key="5">
    <source>
        <dbReference type="Pfam" id="PF04542"/>
    </source>
</evidence>
<dbReference type="InterPro" id="IPR007627">
    <property type="entry name" value="RNA_pol_sigma70_r2"/>
</dbReference>
<accession>A0ABR7KML6</accession>
<proteinExistence type="inferred from homology"/>
<dbReference type="InterPro" id="IPR036388">
    <property type="entry name" value="WH-like_DNA-bd_sf"/>
</dbReference>
<keyword evidence="4" id="KW-0804">Transcription</keyword>
<keyword evidence="8" id="KW-1185">Reference proteome</keyword>
<protein>
    <submittedName>
        <fullName evidence="7">Sigma-70 family RNA polymerase sigma factor</fullName>
    </submittedName>
</protein>
<evidence type="ECO:0000313" key="7">
    <source>
        <dbReference type="EMBL" id="MBC6109317.1"/>
    </source>
</evidence>